<gene>
    <name evidence="2" type="primary">SPOSA6832_00307</name>
</gene>
<proteinExistence type="predicted"/>
<dbReference type="EMBL" id="CENE01000001">
    <property type="protein sequence ID" value="CEQ38826.1"/>
    <property type="molecule type" value="Genomic_DNA"/>
</dbReference>
<evidence type="ECO:0000313" key="3">
    <source>
        <dbReference type="Proteomes" id="UP000243876"/>
    </source>
</evidence>
<protein>
    <submittedName>
        <fullName evidence="2">SPOSA6832_00307-mRNA-1:cds</fullName>
    </submittedName>
</protein>
<feature type="compositionally biased region" description="Acidic residues" evidence="1">
    <location>
        <begin position="653"/>
        <end position="665"/>
    </location>
</feature>
<feature type="region of interest" description="Disordered" evidence="1">
    <location>
        <begin position="520"/>
        <end position="547"/>
    </location>
</feature>
<dbReference type="OrthoDB" id="4349954at2759"/>
<sequence>MSLVNSTIDEYVLASFPVSSSSSPPSQSLPPPPPVSAVQYPSAPRQDRRLCVATPGVGLSVYDLADQTPLSSITVGPSFAPTTAAVARSVPLTSSESIRVQSTRQTWVGVRTDEGKGEIWCWQEEERKDGSSEGEAGKAVWPISEPLAALAVPRTLPSHLVFLSSSGSLALAPSSDLTSLVSLPYATESSEPAPAPTSQTLRLIPVSAASAPSFLPASLIALLPPTASKSRAHLAIIVRTFARAASTTAPDSPASLVEIGKKKFRKTARPSSAAVIDAVDEVATRQTNEIEVVLLDPEVAVEDEMEPRHGVVSLGRLEVEADKVVVSDDGFVTTLGLDGTLSSFRLALASSAYETYSAVFFPSAPTEPASPSLSLSPIKSVFLSTRALAPACASLLALHSSFVLLASPRPASDSSSTPVVSLTYWDSRFGAVVASSDLTVPSAVASSISSLSLSTCLPTRHTALLTLFPSVPTTTASRLAIFCLPLSPPLPSSSVLAAIVGRQRLTGRYLAFNADEDSVSAKAKRAEPMTSLRAGQSTGEKQRTEESRKAREALLEEFEALLAPLKEGGKVEEQAKAVEMAEEKWDMFLEEERKRTWEVERPKLAKRRKEEAERKVEELKDGWRIGADNKDGRWRWAKSAVEKAILEGGGSAELDDEEAEGEEGPDQVSWKTVAESEINGVDEADRLRYFEERSKIEEEIKGVREEAKGSLDAVERPEPALPSAFVTALFRLSFPVALDAPSTELSLSSAPAPATTTSTWRHPTKIVAYLFERGLVGENQIEGGVARYLARAGDWPNIQLALVHLPDIPETTTISLLRSVVRAQQPIASTGDNMEIDTIVPSALPAPVPSLRAFLPAFLKQPFTPSVLRQALQKQLSAVEALPVLELCDEWLTWWLKDEHKDGEKDERKVKKGKKMTLVDPFRPRKGQDVPPTVDEIVPLVQSLLDAHFVTLLLQRQSHKLLRRLSSHVSTHTALLTDLSSLLGALSVYSRKQDELRQAQAAEVEKRAGAAGGDVKKFGETMERRIKAQEKHAQVGEYQVEEFYL</sequence>
<dbReference type="GO" id="GO:0003723">
    <property type="term" value="F:RNA binding"/>
    <property type="evidence" value="ECO:0007669"/>
    <property type="project" value="TreeGrafter"/>
</dbReference>
<dbReference type="PANTHER" id="PTHR15633">
    <property type="entry name" value="NUCLEOLAR PROTEIN 11"/>
    <property type="match status" value="1"/>
</dbReference>
<feature type="region of interest" description="Disordered" evidence="1">
    <location>
        <begin position="17"/>
        <end position="44"/>
    </location>
</feature>
<dbReference type="Proteomes" id="UP000243876">
    <property type="component" value="Unassembled WGS sequence"/>
</dbReference>
<dbReference type="AlphaFoldDB" id="A0A0D6EFZ7"/>
<feature type="compositionally biased region" description="Low complexity" evidence="1">
    <location>
        <begin position="17"/>
        <end position="26"/>
    </location>
</feature>
<dbReference type="PANTHER" id="PTHR15633:SF2">
    <property type="entry name" value="NUCLEOLAR PROTEIN 11"/>
    <property type="match status" value="1"/>
</dbReference>
<evidence type="ECO:0000256" key="1">
    <source>
        <dbReference type="SAM" id="MobiDB-lite"/>
    </source>
</evidence>
<evidence type="ECO:0000313" key="2">
    <source>
        <dbReference type="EMBL" id="CEQ38826.1"/>
    </source>
</evidence>
<organism evidence="2 3">
    <name type="scientific">Sporidiobolus salmonicolor</name>
    <name type="common">Yeast-like fungus</name>
    <name type="synonym">Sporobolomyces salmonicolor</name>
    <dbReference type="NCBI Taxonomy" id="5005"/>
    <lineage>
        <taxon>Eukaryota</taxon>
        <taxon>Fungi</taxon>
        <taxon>Dikarya</taxon>
        <taxon>Basidiomycota</taxon>
        <taxon>Pucciniomycotina</taxon>
        <taxon>Microbotryomycetes</taxon>
        <taxon>Sporidiobolales</taxon>
        <taxon>Sporidiobolaceae</taxon>
        <taxon>Sporobolomyces</taxon>
    </lineage>
</organism>
<reference evidence="3" key="1">
    <citation type="submission" date="2015-02" db="EMBL/GenBank/DDBJ databases">
        <authorList>
            <person name="Gon?alves P."/>
        </authorList>
    </citation>
    <scope>NUCLEOTIDE SEQUENCE [LARGE SCALE GENOMIC DNA]</scope>
</reference>
<keyword evidence="3" id="KW-1185">Reference proteome</keyword>
<accession>A0A0D6EFZ7</accession>
<feature type="region of interest" description="Disordered" evidence="1">
    <location>
        <begin position="647"/>
        <end position="668"/>
    </location>
</feature>
<dbReference type="GO" id="GO:0030490">
    <property type="term" value="P:maturation of SSU-rRNA"/>
    <property type="evidence" value="ECO:0007669"/>
    <property type="project" value="InterPro"/>
</dbReference>
<name>A0A0D6EFZ7_SPOSA</name>
<dbReference type="InterPro" id="IPR042859">
    <property type="entry name" value="NOL11"/>
</dbReference>
<dbReference type="GO" id="GO:0005730">
    <property type="term" value="C:nucleolus"/>
    <property type="evidence" value="ECO:0007669"/>
    <property type="project" value="TreeGrafter"/>
</dbReference>